<dbReference type="Gene3D" id="2.120.10.30">
    <property type="entry name" value="TolB, C-terminal domain"/>
    <property type="match status" value="1"/>
</dbReference>
<feature type="repeat" description="NHL" evidence="2">
    <location>
        <begin position="371"/>
        <end position="412"/>
    </location>
</feature>
<feature type="region of interest" description="Disordered" evidence="3">
    <location>
        <begin position="1"/>
        <end position="108"/>
    </location>
</feature>
<dbReference type="Proteomes" id="UP001642540">
    <property type="component" value="Unassembled WGS sequence"/>
</dbReference>
<evidence type="ECO:0000256" key="1">
    <source>
        <dbReference type="ARBA" id="ARBA00022737"/>
    </source>
</evidence>
<dbReference type="InterPro" id="IPR001258">
    <property type="entry name" value="NHL_repeat"/>
</dbReference>
<dbReference type="SUPFAM" id="SSF101898">
    <property type="entry name" value="NHL repeat"/>
    <property type="match status" value="1"/>
</dbReference>
<evidence type="ECO:0000256" key="2">
    <source>
        <dbReference type="PROSITE-ProRule" id="PRU00504"/>
    </source>
</evidence>
<dbReference type="EMBL" id="CAXLJM020000036">
    <property type="protein sequence ID" value="CAL8104798.1"/>
    <property type="molecule type" value="Genomic_DNA"/>
</dbReference>
<organism evidence="5 6">
    <name type="scientific">Orchesella dallaii</name>
    <dbReference type="NCBI Taxonomy" id="48710"/>
    <lineage>
        <taxon>Eukaryota</taxon>
        <taxon>Metazoa</taxon>
        <taxon>Ecdysozoa</taxon>
        <taxon>Arthropoda</taxon>
        <taxon>Hexapoda</taxon>
        <taxon>Collembola</taxon>
        <taxon>Entomobryomorpha</taxon>
        <taxon>Entomobryoidea</taxon>
        <taxon>Orchesellidae</taxon>
        <taxon>Orchesellinae</taxon>
        <taxon>Orchesella</taxon>
    </lineage>
</organism>
<dbReference type="InterPro" id="IPR013658">
    <property type="entry name" value="SGL"/>
</dbReference>
<dbReference type="PROSITE" id="PS51125">
    <property type="entry name" value="NHL"/>
    <property type="match status" value="2"/>
</dbReference>
<feature type="compositionally biased region" description="Basic and acidic residues" evidence="3">
    <location>
        <begin position="39"/>
        <end position="50"/>
    </location>
</feature>
<gene>
    <name evidence="5" type="ORF">ODALV1_LOCUS11861</name>
</gene>
<name>A0ABP1QIP3_9HEXA</name>
<feature type="compositionally biased region" description="Low complexity" evidence="3">
    <location>
        <begin position="71"/>
        <end position="89"/>
    </location>
</feature>
<keyword evidence="1" id="KW-0677">Repeat</keyword>
<dbReference type="InterPro" id="IPR050952">
    <property type="entry name" value="TRIM-NHL_E3_ligases"/>
</dbReference>
<evidence type="ECO:0000313" key="5">
    <source>
        <dbReference type="EMBL" id="CAL8104798.1"/>
    </source>
</evidence>
<evidence type="ECO:0000256" key="3">
    <source>
        <dbReference type="SAM" id="MobiDB-lite"/>
    </source>
</evidence>
<dbReference type="PANTHER" id="PTHR24104">
    <property type="entry name" value="E3 UBIQUITIN-PROTEIN LIGASE NHLRC1-RELATED"/>
    <property type="match status" value="1"/>
</dbReference>
<sequence>MEDETPSFRDILMGAAGSEEEQEEEHSENESFFVGPEHPAYHSEQARREGQYLASQGEHPIQRMDHGHPFANPNTPNYSASASATASWPPTQPMESQRPQRHSEGTLSHEANHNINVSKQRTYVDMTWNSWQSRDFLSDMFASNRNERLFNLQVQGCAGPSHNQPNANSGLTWPEPSFNQLYADASSALPYKGPKMKLVIFPSQPVNIVGNNLHLRIQVFNVPDNLSLTSSMFEAVAVGPTGKRFPCHIRKGASPEPNTFEAFVRSVCETGCYELQARMSVLPQFWNNQNIETGGIVSEVTRISVSKNYYHNSRDCYSFQGDGRPHFNESEDLYSKVWGLTCNKWQNHIYYCDRESNKIHCVDPEGRLIYSFGTSTGPGGLNRPCGITFDHDLRRLIVADKDNHRIILFTPDGQYISSFGQGQSHEDLHYPWDVAINPINENIAVTDSGNARVQLFDRWGNFITRYSFNKKAQLRNNDQAGFPTACCFDDDGRSLFVTDFNLHNVLKFNSDLSYCTKVVDRKVLRRPQGIVSDPHANLLVADSKNNCVRILSDEGHLVSGVYEVSSQPLIYPVNLTLLAGGEKLVVLDGLAKLHIF</sequence>
<reference evidence="5 6" key="1">
    <citation type="submission" date="2024-08" db="EMBL/GenBank/DDBJ databases">
        <authorList>
            <person name="Cucini C."/>
            <person name="Frati F."/>
        </authorList>
    </citation>
    <scope>NUCLEOTIDE SEQUENCE [LARGE SCALE GENOMIC DNA]</scope>
</reference>
<protein>
    <recommendedName>
        <fullName evidence="4">SMP-30/Gluconolactonase/LRE-like region domain-containing protein</fullName>
    </recommendedName>
</protein>
<dbReference type="PANTHER" id="PTHR24104:SF25">
    <property type="entry name" value="PROTEIN LIN-41"/>
    <property type="match status" value="1"/>
</dbReference>
<keyword evidence="6" id="KW-1185">Reference proteome</keyword>
<feature type="repeat" description="NHL" evidence="2">
    <location>
        <begin position="413"/>
        <end position="459"/>
    </location>
</feature>
<evidence type="ECO:0000259" key="4">
    <source>
        <dbReference type="Pfam" id="PF08450"/>
    </source>
</evidence>
<feature type="compositionally biased region" description="Acidic residues" evidence="3">
    <location>
        <begin position="18"/>
        <end position="27"/>
    </location>
</feature>
<proteinExistence type="predicted"/>
<evidence type="ECO:0000313" key="6">
    <source>
        <dbReference type="Proteomes" id="UP001642540"/>
    </source>
</evidence>
<feature type="domain" description="SMP-30/Gluconolactonase/LRE-like region" evidence="4">
    <location>
        <begin position="343"/>
        <end position="559"/>
    </location>
</feature>
<dbReference type="InterPro" id="IPR011042">
    <property type="entry name" value="6-blade_b-propeller_TolB-like"/>
</dbReference>
<accession>A0ABP1QIP3</accession>
<dbReference type="Pfam" id="PF08450">
    <property type="entry name" value="SGL"/>
    <property type="match status" value="1"/>
</dbReference>
<comment type="caution">
    <text evidence="5">The sequence shown here is derived from an EMBL/GenBank/DDBJ whole genome shotgun (WGS) entry which is preliminary data.</text>
</comment>